<dbReference type="AlphaFoldDB" id="A0A1M5W2V0"/>
<evidence type="ECO:0000313" key="3">
    <source>
        <dbReference type="Proteomes" id="UP000184447"/>
    </source>
</evidence>
<reference evidence="2 3" key="1">
    <citation type="submission" date="2016-11" db="EMBL/GenBank/DDBJ databases">
        <authorList>
            <person name="Jaros S."/>
            <person name="Januszkiewicz K."/>
            <person name="Wedrychowicz H."/>
        </authorList>
    </citation>
    <scope>NUCLEOTIDE SEQUENCE [LARGE SCALE GENOMIC DNA]</scope>
    <source>
        <strain evidence="2 3">DSM 8605</strain>
    </source>
</reference>
<evidence type="ECO:0000259" key="1">
    <source>
        <dbReference type="Pfam" id="PF01261"/>
    </source>
</evidence>
<sequence>MSKFTLSAFADEIHRDLKIQMDVLEQHKISYIELRGVNGKCICEYSLEEVKMIKKQLDERNFKISSIGSPVGKILITDDFEPDLRLFKHTMNIAKIMETKNIRMFSFFIPQGENPANYREEVMNRWKQYVKVARGSGLMLLHENEKEIYGDTAERCLDVVQTMNCEYVKAVFDLANFVQCNEKVFPEAYDLLKDYIYYVHIKDAVYIDGHVVPAGKGDGKVKQVINTLFNNGYEGFLSLEPHLTDFDGLNDLELNGVASLDTMEKKSEGEGARTFAIALKALKNIMVEVTGGEL</sequence>
<protein>
    <submittedName>
        <fullName evidence="2">Sugar phosphate isomerase/epimerase</fullName>
    </submittedName>
</protein>
<dbReference type="PANTHER" id="PTHR12110">
    <property type="entry name" value="HYDROXYPYRUVATE ISOMERASE"/>
    <property type="match status" value="1"/>
</dbReference>
<dbReference type="Proteomes" id="UP000184447">
    <property type="component" value="Unassembled WGS sequence"/>
</dbReference>
<dbReference type="InterPro" id="IPR013022">
    <property type="entry name" value="Xyl_isomerase-like_TIM-brl"/>
</dbReference>
<dbReference type="RefSeq" id="WP_073338879.1">
    <property type="nucleotide sequence ID" value="NZ_FQXM01000014.1"/>
</dbReference>
<feature type="domain" description="Xylose isomerase-like TIM barrel" evidence="1">
    <location>
        <begin position="41"/>
        <end position="242"/>
    </location>
</feature>
<dbReference type="PANTHER" id="PTHR12110:SF41">
    <property type="entry name" value="INOSOSE DEHYDRATASE"/>
    <property type="match status" value="1"/>
</dbReference>
<dbReference type="SUPFAM" id="SSF51658">
    <property type="entry name" value="Xylose isomerase-like"/>
    <property type="match status" value="1"/>
</dbReference>
<dbReference type="STRING" id="1121316.SAMN02745207_02632"/>
<name>A0A1M5W2V0_9CLOT</name>
<keyword evidence="2" id="KW-0413">Isomerase</keyword>
<dbReference type="OrthoDB" id="9815124at2"/>
<dbReference type="Pfam" id="PF01261">
    <property type="entry name" value="AP_endonuc_2"/>
    <property type="match status" value="1"/>
</dbReference>
<accession>A0A1M5W2V0</accession>
<dbReference type="GO" id="GO:0016853">
    <property type="term" value="F:isomerase activity"/>
    <property type="evidence" value="ECO:0007669"/>
    <property type="project" value="UniProtKB-KW"/>
</dbReference>
<dbReference type="InterPro" id="IPR050312">
    <property type="entry name" value="IolE/XylAMocC-like"/>
</dbReference>
<dbReference type="InterPro" id="IPR036237">
    <property type="entry name" value="Xyl_isomerase-like_sf"/>
</dbReference>
<dbReference type="Gene3D" id="3.20.20.150">
    <property type="entry name" value="Divalent-metal-dependent TIM barrel enzymes"/>
    <property type="match status" value="1"/>
</dbReference>
<evidence type="ECO:0000313" key="2">
    <source>
        <dbReference type="EMBL" id="SHH81513.1"/>
    </source>
</evidence>
<proteinExistence type="predicted"/>
<gene>
    <name evidence="2" type="ORF">SAMN02745207_02632</name>
</gene>
<dbReference type="EMBL" id="FQXM01000014">
    <property type="protein sequence ID" value="SHH81513.1"/>
    <property type="molecule type" value="Genomic_DNA"/>
</dbReference>
<organism evidence="2 3">
    <name type="scientific">Clostridium grantii DSM 8605</name>
    <dbReference type="NCBI Taxonomy" id="1121316"/>
    <lineage>
        <taxon>Bacteria</taxon>
        <taxon>Bacillati</taxon>
        <taxon>Bacillota</taxon>
        <taxon>Clostridia</taxon>
        <taxon>Eubacteriales</taxon>
        <taxon>Clostridiaceae</taxon>
        <taxon>Clostridium</taxon>
    </lineage>
</organism>
<keyword evidence="3" id="KW-1185">Reference proteome</keyword>